<proteinExistence type="inferred from homology"/>
<evidence type="ECO:0000313" key="9">
    <source>
        <dbReference type="EMBL" id="CAG7835688.1"/>
    </source>
</evidence>
<dbReference type="GO" id="GO:0140359">
    <property type="term" value="F:ABC-type transporter activity"/>
    <property type="evidence" value="ECO:0007669"/>
    <property type="project" value="InterPro"/>
</dbReference>
<dbReference type="GO" id="GO:0016887">
    <property type="term" value="F:ATP hydrolysis activity"/>
    <property type="evidence" value="ECO:0007669"/>
    <property type="project" value="InterPro"/>
</dbReference>
<gene>
    <name evidence="9" type="ORF">AFUS01_LOCUS45024</name>
</gene>
<feature type="transmembrane region" description="Helical" evidence="7">
    <location>
        <begin position="364"/>
        <end position="383"/>
    </location>
</feature>
<feature type="transmembrane region" description="Helical" evidence="7">
    <location>
        <begin position="598"/>
        <end position="620"/>
    </location>
</feature>
<organism evidence="9 10">
    <name type="scientific">Allacma fusca</name>
    <dbReference type="NCBI Taxonomy" id="39272"/>
    <lineage>
        <taxon>Eukaryota</taxon>
        <taxon>Metazoa</taxon>
        <taxon>Ecdysozoa</taxon>
        <taxon>Arthropoda</taxon>
        <taxon>Hexapoda</taxon>
        <taxon>Collembola</taxon>
        <taxon>Symphypleona</taxon>
        <taxon>Sminthuridae</taxon>
        <taxon>Allacma</taxon>
    </lineage>
</organism>
<feature type="transmembrane region" description="Helical" evidence="7">
    <location>
        <begin position="395"/>
        <end position="416"/>
    </location>
</feature>
<evidence type="ECO:0000259" key="8">
    <source>
        <dbReference type="PROSITE" id="PS50893"/>
    </source>
</evidence>
<evidence type="ECO:0000256" key="3">
    <source>
        <dbReference type="ARBA" id="ARBA00022448"/>
    </source>
</evidence>
<name>A0A8J2LPB5_9HEXA</name>
<dbReference type="Proteomes" id="UP000708208">
    <property type="component" value="Unassembled WGS sequence"/>
</dbReference>
<evidence type="ECO:0000313" key="10">
    <source>
        <dbReference type="Proteomes" id="UP000708208"/>
    </source>
</evidence>
<feature type="transmembrane region" description="Helical" evidence="7">
    <location>
        <begin position="490"/>
        <end position="515"/>
    </location>
</feature>
<dbReference type="Pfam" id="PF01061">
    <property type="entry name" value="ABC2_membrane"/>
    <property type="match status" value="1"/>
</dbReference>
<evidence type="ECO:0000256" key="5">
    <source>
        <dbReference type="ARBA" id="ARBA00022989"/>
    </source>
</evidence>
<dbReference type="OrthoDB" id="66620at2759"/>
<evidence type="ECO:0000256" key="7">
    <source>
        <dbReference type="SAM" id="Phobius"/>
    </source>
</evidence>
<keyword evidence="3" id="KW-0813">Transport</keyword>
<comment type="similarity">
    <text evidence="2">Belongs to the ABC transporter superfamily. ABCG family. Eye pigment precursor importer (TC 3.A.1.204) subfamily.</text>
</comment>
<dbReference type="CDD" id="cd03213">
    <property type="entry name" value="ABCG_EPDR"/>
    <property type="match status" value="1"/>
</dbReference>
<keyword evidence="4 7" id="KW-0812">Transmembrane</keyword>
<sequence>MATITTGLVCLNSLVLSELRKKCDQLKDAENSCHLTFSNLQSVPIPGNPFILSEISGEVRPGEVLAVMGPTGCGKTSLLNSLSGRLRLESGSIRLNGENLCKRLRRSKIGYVLQHDVFFADLTLKQTLNYTALLRLPDRKFTRAEKLEKVEEIIDILDLRRCQDTIIGDVMKRGLSGGEKKRLSIACELITNPSVLLIDEPTSGLDSCTASHLMLMLKEYALKESKSVVLAVHQPSSKIFHLFDRLLLLSDGQTAYFGQASHVISHFASLGLHIAPHYNPADFILEQLKNEKSRILSGWSNHVNAFHLQISSAKSDLNDFNGNQMLRHSSESSLSTWPTSFFTQTRVLAARNFREARPRMLSKLNWLQTLALAIMAGLIWLKTERKEESLSDLEGFMFFSTTYWMLFALFGALASFPSERAVVEKERLSGAYRLSAYYVAKMIGEAPLVIVLPSVYLAVAYPLLGGSVVAFFGLLFVQMLASLAAQSAGLFFGAALNLSASVTAAAVFTLAAQLLGGYLANNVPSYLKTLSLVYHGYRNMQLLEYNIGERIRCAKTEISRFEGCPTFGNGTEAVDNSIDYFIPTRDLLNRDGLSWLPYWSSTLFLLAFFVFFRVLGYIALRRSL</sequence>
<feature type="domain" description="ABC transporter" evidence="8">
    <location>
        <begin position="35"/>
        <end position="276"/>
    </location>
</feature>
<accession>A0A8J2LPB5</accession>
<dbReference type="EMBL" id="CAJVCH010570727">
    <property type="protein sequence ID" value="CAG7835688.1"/>
    <property type="molecule type" value="Genomic_DNA"/>
</dbReference>
<evidence type="ECO:0000256" key="4">
    <source>
        <dbReference type="ARBA" id="ARBA00022692"/>
    </source>
</evidence>
<dbReference type="PROSITE" id="PS50893">
    <property type="entry name" value="ABC_TRANSPORTER_2"/>
    <property type="match status" value="1"/>
</dbReference>
<feature type="transmembrane region" description="Helical" evidence="7">
    <location>
        <begin position="463"/>
        <end position="483"/>
    </location>
</feature>
<evidence type="ECO:0000256" key="6">
    <source>
        <dbReference type="ARBA" id="ARBA00023136"/>
    </source>
</evidence>
<dbReference type="GO" id="GO:0005886">
    <property type="term" value="C:plasma membrane"/>
    <property type="evidence" value="ECO:0007669"/>
    <property type="project" value="TreeGrafter"/>
</dbReference>
<dbReference type="InterPro" id="IPR003593">
    <property type="entry name" value="AAA+_ATPase"/>
</dbReference>
<keyword evidence="5 7" id="KW-1133">Transmembrane helix</keyword>
<dbReference type="PROSITE" id="PS00211">
    <property type="entry name" value="ABC_TRANSPORTER_1"/>
    <property type="match status" value="1"/>
</dbReference>
<dbReference type="InterPro" id="IPR043926">
    <property type="entry name" value="ABCG_dom"/>
</dbReference>
<dbReference type="InterPro" id="IPR013525">
    <property type="entry name" value="ABC2_TM"/>
</dbReference>
<dbReference type="InterPro" id="IPR003439">
    <property type="entry name" value="ABC_transporter-like_ATP-bd"/>
</dbReference>
<evidence type="ECO:0000256" key="1">
    <source>
        <dbReference type="ARBA" id="ARBA00004141"/>
    </source>
</evidence>
<dbReference type="Pfam" id="PF19055">
    <property type="entry name" value="ABC2_membrane_7"/>
    <property type="match status" value="1"/>
</dbReference>
<comment type="caution">
    <text evidence="9">The sequence shown here is derived from an EMBL/GenBank/DDBJ whole genome shotgun (WGS) entry which is preliminary data.</text>
</comment>
<dbReference type="Pfam" id="PF00005">
    <property type="entry name" value="ABC_tran"/>
    <property type="match status" value="1"/>
</dbReference>
<dbReference type="PANTHER" id="PTHR48041:SF63">
    <property type="entry name" value="EARLY GENE AT 23, ISOFORM C"/>
    <property type="match status" value="1"/>
</dbReference>
<dbReference type="InterPro" id="IPR050352">
    <property type="entry name" value="ABCG_transporters"/>
</dbReference>
<dbReference type="InterPro" id="IPR017871">
    <property type="entry name" value="ABC_transporter-like_CS"/>
</dbReference>
<dbReference type="GO" id="GO:0005524">
    <property type="term" value="F:ATP binding"/>
    <property type="evidence" value="ECO:0007669"/>
    <property type="project" value="InterPro"/>
</dbReference>
<evidence type="ECO:0000256" key="2">
    <source>
        <dbReference type="ARBA" id="ARBA00005814"/>
    </source>
</evidence>
<feature type="transmembrane region" description="Helical" evidence="7">
    <location>
        <begin position="436"/>
        <end position="457"/>
    </location>
</feature>
<dbReference type="SMART" id="SM00382">
    <property type="entry name" value="AAA"/>
    <property type="match status" value="1"/>
</dbReference>
<dbReference type="AlphaFoldDB" id="A0A8J2LPB5"/>
<keyword evidence="6 7" id="KW-0472">Membrane</keyword>
<protein>
    <recommendedName>
        <fullName evidence="8">ABC transporter domain-containing protein</fullName>
    </recommendedName>
</protein>
<reference evidence="9" key="1">
    <citation type="submission" date="2021-06" db="EMBL/GenBank/DDBJ databases">
        <authorList>
            <person name="Hodson N. C."/>
            <person name="Mongue J. A."/>
            <person name="Jaron S. K."/>
        </authorList>
    </citation>
    <scope>NUCLEOTIDE SEQUENCE</scope>
</reference>
<dbReference type="FunFam" id="3.40.50.300:FF:001276">
    <property type="entry name" value="Uncharacterized protein, isoform A"/>
    <property type="match status" value="1"/>
</dbReference>
<dbReference type="PANTHER" id="PTHR48041">
    <property type="entry name" value="ABC TRANSPORTER G FAMILY MEMBER 28"/>
    <property type="match status" value="1"/>
</dbReference>
<keyword evidence="10" id="KW-1185">Reference proteome</keyword>
<comment type="subcellular location">
    <subcellularLocation>
        <location evidence="1">Membrane</location>
        <topology evidence="1">Multi-pass membrane protein</topology>
    </subcellularLocation>
</comment>